<feature type="chain" id="PRO_5030677529" evidence="1">
    <location>
        <begin position="21"/>
        <end position="544"/>
    </location>
</feature>
<dbReference type="Proteomes" id="UP000576082">
    <property type="component" value="Unassembled WGS sequence"/>
</dbReference>
<dbReference type="EMBL" id="JABANE010000019">
    <property type="protein sequence ID" value="NME68105.1"/>
    <property type="molecule type" value="Genomic_DNA"/>
</dbReference>
<organism evidence="2 3">
    <name type="scientific">Flammeovirga aprica JL-4</name>
    <dbReference type="NCBI Taxonomy" id="694437"/>
    <lineage>
        <taxon>Bacteria</taxon>
        <taxon>Pseudomonadati</taxon>
        <taxon>Bacteroidota</taxon>
        <taxon>Cytophagia</taxon>
        <taxon>Cytophagales</taxon>
        <taxon>Flammeovirgaceae</taxon>
        <taxon>Flammeovirga</taxon>
    </lineage>
</organism>
<evidence type="ECO:0000313" key="2">
    <source>
        <dbReference type="EMBL" id="NME68105.1"/>
    </source>
</evidence>
<feature type="signal peptide" evidence="1">
    <location>
        <begin position="1"/>
        <end position="20"/>
    </location>
</feature>
<reference evidence="2 3" key="1">
    <citation type="submission" date="2020-04" db="EMBL/GenBank/DDBJ databases">
        <title>Flammeovirga sp. SR4, a novel species isolated from seawater.</title>
        <authorList>
            <person name="Wang X."/>
        </authorList>
    </citation>
    <scope>NUCLEOTIDE SEQUENCE [LARGE SCALE GENOMIC DNA]</scope>
    <source>
        <strain evidence="2 3">ATCC 23126</strain>
    </source>
</reference>
<keyword evidence="1" id="KW-0732">Signal</keyword>
<evidence type="ECO:0000256" key="1">
    <source>
        <dbReference type="SAM" id="SignalP"/>
    </source>
</evidence>
<name>A0A7X9P2G6_9BACT</name>
<evidence type="ECO:0000313" key="3">
    <source>
        <dbReference type="Proteomes" id="UP000576082"/>
    </source>
</evidence>
<comment type="caution">
    <text evidence="2">The sequence shown here is derived from an EMBL/GenBank/DDBJ whole genome shotgun (WGS) entry which is preliminary data.</text>
</comment>
<keyword evidence="3" id="KW-1185">Reference proteome</keyword>
<dbReference type="RefSeq" id="WP_169656418.1">
    <property type="nucleotide sequence ID" value="NZ_JABANE010000019.1"/>
</dbReference>
<protein>
    <submittedName>
        <fullName evidence="2">Uncharacterized protein</fullName>
    </submittedName>
</protein>
<dbReference type="AlphaFoldDB" id="A0A7X9P2G6"/>
<accession>A0A7X9P2G6</accession>
<proteinExistence type="predicted"/>
<sequence>MRKLFIVKLILLFITFNTFSQEKVNVSSKIKTVQPDKVNWSETLVNKEGTFRLKLKDEKKIRTMGVGRLIIEIVNHKTKKSKTHNLEEHYWYYNGFYSDKVNRYFFEKLLEDDKGQVWLFLSTFGGNKHKLYRRELKADGSLGRNIFVTERSIEKHTTGDKVENAIYFATTKPWYSEINVNYDIRQSENKKTYSIITYASDKKKKRTKFNIEVKDQNFQTLWKMSNYLDAESTTAKFRDIVLTDEGTLIGLLKYRNSEQRSDIFYKLYVFKKGEKQFLDYPIHHDEKNIHSLRITETVDHNIVISGFYNQAKKNYRNKIEGLYFLSLDMNPLQLITESFTPFTKEDVKTITIPEIRPFYPNQKGFKAHQDDLLKGWQKRKDNLISDNHYPLKLISHKNNTFTLVVEKANYEGHIRYGLQLFNFNNFGKLNWIRSVERWDQITQKAPTSAQGTQIHKMFDQSLIIYKDKIKTIMLFVDSDGQIQQNEINDYVKRDKYMLYPLHIKKIGDHDFRGLLYNKAAKPNKGKEYKYLYINLKETNKSDAK</sequence>
<gene>
    <name evidence="2" type="ORF">HHU12_09045</name>
</gene>